<feature type="compositionally biased region" description="Basic residues" evidence="1">
    <location>
        <begin position="66"/>
        <end position="76"/>
    </location>
</feature>
<feature type="region of interest" description="Disordered" evidence="1">
    <location>
        <begin position="310"/>
        <end position="378"/>
    </location>
</feature>
<feature type="region of interest" description="Disordered" evidence="1">
    <location>
        <begin position="34"/>
        <end position="76"/>
    </location>
</feature>
<feature type="region of interest" description="Disordered" evidence="1">
    <location>
        <begin position="174"/>
        <end position="193"/>
    </location>
</feature>
<organism evidence="2 3">
    <name type="scientific">Streptomyces viridosporus (strain ATCC 14672 / DSM 40746 / JCM 4963 / KCTC 9882 / NRRL B-12104 / FH 1290)</name>
    <name type="common">Streptomyces ghanaensis</name>
    <dbReference type="NCBI Taxonomy" id="566461"/>
    <lineage>
        <taxon>Bacteria</taxon>
        <taxon>Bacillati</taxon>
        <taxon>Actinomycetota</taxon>
        <taxon>Actinomycetes</taxon>
        <taxon>Kitasatosporales</taxon>
        <taxon>Streptomycetaceae</taxon>
        <taxon>Streptomyces</taxon>
    </lineage>
</organism>
<sequence>MLERHEVPQVHQGRPLHRMRTATDLIACRLHHHPPTGGRWLIPRSPDANDPIPAGSCPVDPASPPARRRQTRPRKRPLAIRRTPHIIRRMVPGPAGSRAQCGITGAVAVGAGRGEEELDGRSPAFGAAPEPADIVHCDRLDRPCVWLESGRVRIGGTLPGTAVIALVTAGCGGPGSDGSAVRPADTAPPKSGEELPAAITSAEPGLLTVKTLLGALPPEPTDDAAFTERVLWTMPKRTVAMAGTPGRTSATCEGGQVSEEPGVATRCTVTYNGVTVPRPIRFDERFDEPTGDLEPYEITNAGQAVLPVGAGAGRSGGSRARGVGCRRSLGGGAGCRTGRPSPAFGRGCPTAVAGSPRLRDPPRGRVPQPVVRRTEVSR</sequence>
<evidence type="ECO:0000313" key="3">
    <source>
        <dbReference type="Proteomes" id="UP000003824"/>
    </source>
</evidence>
<name>D5ZRU8_STRV1</name>
<gene>
    <name evidence="2" type="ORF">SSFG_01860</name>
</gene>
<feature type="compositionally biased region" description="Low complexity" evidence="1">
    <location>
        <begin position="317"/>
        <end position="328"/>
    </location>
</feature>
<evidence type="ECO:0000313" key="2">
    <source>
        <dbReference type="EMBL" id="EFE66611.2"/>
    </source>
</evidence>
<dbReference type="EMBL" id="DS999641">
    <property type="protein sequence ID" value="EFE66611.2"/>
    <property type="molecule type" value="Genomic_DNA"/>
</dbReference>
<dbReference type="AlphaFoldDB" id="D5ZRU8"/>
<accession>D5ZRU8</accession>
<reference evidence="3" key="1">
    <citation type="submission" date="2008-12" db="EMBL/GenBank/DDBJ databases">
        <title>Annotation of Streptomyces ghanaensis ATCC 14672.</title>
        <authorList>
            <consortium name="The Broad Institute Genome Sequencing Platform"/>
            <consortium name="Broad Institute Microbial Sequencing Center"/>
            <person name="Fischbach M."/>
            <person name="Ward D."/>
            <person name="Young S."/>
            <person name="Kodira C.D."/>
            <person name="Zeng Q."/>
            <person name="Koehrsen M."/>
            <person name="Godfrey P."/>
            <person name="Alvarado L."/>
            <person name="Berlin A.M."/>
            <person name="Borenstein D."/>
            <person name="Chen Z."/>
            <person name="Engels R."/>
            <person name="Freedman E."/>
            <person name="Gellesch M."/>
            <person name="Goldberg J."/>
            <person name="Griggs A."/>
            <person name="Gujja S."/>
            <person name="Heiman D.I."/>
            <person name="Hepburn T.A."/>
            <person name="Howarth C."/>
            <person name="Jen D."/>
            <person name="Larson L."/>
            <person name="Lewis B."/>
            <person name="Mehta T."/>
            <person name="Park D."/>
            <person name="Pearson M."/>
            <person name="Roberts A."/>
            <person name="Saif S."/>
            <person name="Shea T.D."/>
            <person name="Shenoy N."/>
            <person name="Sisk P."/>
            <person name="Stolte C."/>
            <person name="Sykes S.N."/>
            <person name="Walk T."/>
            <person name="White J."/>
            <person name="Yandava C."/>
            <person name="Straight P."/>
            <person name="Clardy J."/>
            <person name="Hung D."/>
            <person name="Kolter R."/>
            <person name="Mekalanos J."/>
            <person name="Walker S."/>
            <person name="Walsh C.T."/>
            <person name="Wieland B.L.C."/>
            <person name="Ilzarbe M."/>
            <person name="Galagan J."/>
            <person name="Nusbaum C."/>
            <person name="Birren B."/>
        </authorList>
    </citation>
    <scope>NUCLEOTIDE SEQUENCE [LARGE SCALE GENOMIC DNA]</scope>
    <source>
        <strain evidence="3">ATCC 14672 / DSM 40746 / JCM 4963 / KCTC 9882 / NRRL B-12104 / FH 1290</strain>
    </source>
</reference>
<proteinExistence type="predicted"/>
<evidence type="ECO:0000256" key="1">
    <source>
        <dbReference type="SAM" id="MobiDB-lite"/>
    </source>
</evidence>
<protein>
    <submittedName>
        <fullName evidence="2">Predicted protein</fullName>
    </submittedName>
</protein>
<dbReference type="Proteomes" id="UP000003824">
    <property type="component" value="Unassembled WGS sequence"/>
</dbReference>